<dbReference type="Pfam" id="PF13193">
    <property type="entry name" value="AMP-binding_C"/>
    <property type="match status" value="1"/>
</dbReference>
<keyword evidence="1" id="KW-0596">Phosphopantetheine</keyword>
<dbReference type="Gene3D" id="3.40.50.1820">
    <property type="entry name" value="alpha/beta hydrolase"/>
    <property type="match status" value="1"/>
</dbReference>
<dbReference type="GO" id="GO:0043041">
    <property type="term" value="P:amino acid activation for nonribosomal peptide biosynthetic process"/>
    <property type="evidence" value="ECO:0007669"/>
    <property type="project" value="TreeGrafter"/>
</dbReference>
<dbReference type="InterPro" id="IPR009081">
    <property type="entry name" value="PP-bd_ACP"/>
</dbReference>
<dbReference type="InterPro" id="IPR001031">
    <property type="entry name" value="Thioesterase"/>
</dbReference>
<dbReference type="Gene3D" id="3.40.50.12780">
    <property type="entry name" value="N-terminal domain of ligase-like"/>
    <property type="match status" value="1"/>
</dbReference>
<evidence type="ECO:0000313" key="4">
    <source>
        <dbReference type="EMBL" id="MRS63341.1"/>
    </source>
</evidence>
<evidence type="ECO:0000259" key="3">
    <source>
        <dbReference type="PROSITE" id="PS50075"/>
    </source>
</evidence>
<feature type="domain" description="Carrier" evidence="3">
    <location>
        <begin position="507"/>
        <end position="584"/>
    </location>
</feature>
<protein>
    <submittedName>
        <fullName evidence="4">AMP-binding protein</fullName>
    </submittedName>
</protein>
<sequence length="867" mass="97749">MSDEFQHRWTEVVRLYPAKTALCEGNRRISYETLHHRANQYANGLIEQGFHLQCIPVLLDDPVEHVAALLGVLLSGNYYHSVRILSADDLTVLLDSRSCPALINDLPVVLPDRPTLPTLVPDQFQTDGSALISPPLVLPENPFCLFTTSGSTGQPKQVIHSHQSVLADTYRQITDNEITSDDRIDLLFSLEFSASLACLFPAFLTGATLVFHDLRKEGVLSLPTFWERQNITFSSLSVSTFRMLLKTDADFKKLTGLRFLSIGAEPVRPADVSGFQERFFINTTLQVAYATTETRTISEHKVRIDTPVSEQLFSVGKPVSGRAVSIRSETGEILPPNQVGEITVQARFIPSAYPTNRDASLRAYQQLPDGTVQYATGDLGFLDADGYLFWCGRTDFVVKINGQKVSLIQLEHELKNEPGVKNAAVIYDTSQAARCFLTAFLCVEPDFELAVLKQTLAQRLPLVMLPDRYILLDALPLTKTGKVDRMRLAAHPVTENPIADNSADSAENPTDLVALIKAIWQRELGLTTTLSDYDDFFQDLGGDSLTAESCLAALENRLGKTMPVHAVFSYTTPKALAYYITGYSQHRVQCIPLNKPERNRKAVYFIPPLPGERRMYRWIENLLNLQYNLYFVHYEPYTTEGNLIAFPELIEQIAQAIPQPAESVLIGFSFGGLVAYQVARALEQSGRPALSRLVLLDTPLYRRITFRESLRNDAYRIGRKVVEELRSKQRVDWKAGWQRIVARYRKRFKNRSAKPVMISRSISWQESCLAAVHRYTQQITVAVPVSCPIVLFRATQTVDFQYEIRPDFRWQLYTTAGFEEHFLEAYHGQVLNSTNSHIIGTILCERLYSNPAKSGDEQKPVRIKRGL</sequence>
<dbReference type="SUPFAM" id="SSF56801">
    <property type="entry name" value="Acetyl-CoA synthetase-like"/>
    <property type="match status" value="1"/>
</dbReference>
<gene>
    <name evidence="4" type="ORF">GJJ30_18715</name>
</gene>
<dbReference type="EMBL" id="WJXZ01000012">
    <property type="protein sequence ID" value="MRS63341.1"/>
    <property type="molecule type" value="Genomic_DNA"/>
</dbReference>
<evidence type="ECO:0000256" key="1">
    <source>
        <dbReference type="ARBA" id="ARBA00022450"/>
    </source>
</evidence>
<dbReference type="InterPro" id="IPR036736">
    <property type="entry name" value="ACP-like_sf"/>
</dbReference>
<dbReference type="OrthoDB" id="812569at2"/>
<reference evidence="4 5" key="1">
    <citation type="journal article" date="2018" name="Antonie Van Leeuwenhoek">
        <title>Larkinella terrae sp. nov., isolated from soil on Jeju Island, South Korea.</title>
        <authorList>
            <person name="Ten L.N."/>
            <person name="Jeon J."/>
            <person name="Park S.J."/>
            <person name="Park S."/>
            <person name="Lee S.Y."/>
            <person name="Kim M.K."/>
            <person name="Jung H.Y."/>
        </authorList>
    </citation>
    <scope>NUCLEOTIDE SEQUENCE [LARGE SCALE GENOMIC DNA]</scope>
    <source>
        <strain evidence="4 5">KCTC 52001</strain>
    </source>
</reference>
<dbReference type="SMART" id="SM00823">
    <property type="entry name" value="PKS_PP"/>
    <property type="match status" value="1"/>
</dbReference>
<keyword evidence="5" id="KW-1185">Reference proteome</keyword>
<dbReference type="Pfam" id="PF00501">
    <property type="entry name" value="AMP-binding"/>
    <property type="match status" value="1"/>
</dbReference>
<dbReference type="GO" id="GO:0031177">
    <property type="term" value="F:phosphopantetheine binding"/>
    <property type="evidence" value="ECO:0007669"/>
    <property type="project" value="InterPro"/>
</dbReference>
<keyword evidence="2" id="KW-0597">Phosphoprotein</keyword>
<dbReference type="AlphaFoldDB" id="A0A7K0EP53"/>
<dbReference type="SUPFAM" id="SSF53474">
    <property type="entry name" value="alpha/beta-Hydrolases"/>
    <property type="match status" value="1"/>
</dbReference>
<name>A0A7K0EP53_9BACT</name>
<dbReference type="InterPro" id="IPR000873">
    <property type="entry name" value="AMP-dep_synth/lig_dom"/>
</dbReference>
<dbReference type="Gene3D" id="3.30.300.30">
    <property type="match status" value="1"/>
</dbReference>
<dbReference type="InterPro" id="IPR020845">
    <property type="entry name" value="AMP-binding_CS"/>
</dbReference>
<dbReference type="SUPFAM" id="SSF47336">
    <property type="entry name" value="ACP-like"/>
    <property type="match status" value="1"/>
</dbReference>
<dbReference type="PANTHER" id="PTHR45527">
    <property type="entry name" value="NONRIBOSOMAL PEPTIDE SYNTHETASE"/>
    <property type="match status" value="1"/>
</dbReference>
<dbReference type="GO" id="GO:0044550">
    <property type="term" value="P:secondary metabolite biosynthetic process"/>
    <property type="evidence" value="ECO:0007669"/>
    <property type="project" value="TreeGrafter"/>
</dbReference>
<dbReference type="InterPro" id="IPR029058">
    <property type="entry name" value="AB_hydrolase_fold"/>
</dbReference>
<dbReference type="PANTHER" id="PTHR45527:SF1">
    <property type="entry name" value="FATTY ACID SYNTHASE"/>
    <property type="match status" value="1"/>
</dbReference>
<accession>A0A7K0EP53</accession>
<evidence type="ECO:0000313" key="5">
    <source>
        <dbReference type="Proteomes" id="UP000441754"/>
    </source>
</evidence>
<dbReference type="InterPro" id="IPR045851">
    <property type="entry name" value="AMP-bd_C_sf"/>
</dbReference>
<comment type="caution">
    <text evidence="4">The sequence shown here is derived from an EMBL/GenBank/DDBJ whole genome shotgun (WGS) entry which is preliminary data.</text>
</comment>
<organism evidence="4 5">
    <name type="scientific">Larkinella terrae</name>
    <dbReference type="NCBI Taxonomy" id="2025311"/>
    <lineage>
        <taxon>Bacteria</taxon>
        <taxon>Pseudomonadati</taxon>
        <taxon>Bacteroidota</taxon>
        <taxon>Cytophagia</taxon>
        <taxon>Cytophagales</taxon>
        <taxon>Spirosomataceae</taxon>
        <taxon>Larkinella</taxon>
    </lineage>
</organism>
<evidence type="ECO:0000256" key="2">
    <source>
        <dbReference type="ARBA" id="ARBA00022553"/>
    </source>
</evidence>
<dbReference type="InterPro" id="IPR025110">
    <property type="entry name" value="AMP-bd_C"/>
</dbReference>
<dbReference type="Pfam" id="PF00975">
    <property type="entry name" value="Thioesterase"/>
    <property type="match status" value="1"/>
</dbReference>
<dbReference type="InterPro" id="IPR020806">
    <property type="entry name" value="PKS_PP-bd"/>
</dbReference>
<dbReference type="GO" id="GO:0005737">
    <property type="term" value="C:cytoplasm"/>
    <property type="evidence" value="ECO:0007669"/>
    <property type="project" value="TreeGrafter"/>
</dbReference>
<dbReference type="RefSeq" id="WP_154176715.1">
    <property type="nucleotide sequence ID" value="NZ_WJXZ01000012.1"/>
</dbReference>
<dbReference type="InterPro" id="IPR042099">
    <property type="entry name" value="ANL_N_sf"/>
</dbReference>
<dbReference type="PROSITE" id="PS00455">
    <property type="entry name" value="AMP_BINDING"/>
    <property type="match status" value="1"/>
</dbReference>
<dbReference type="Pfam" id="PF00550">
    <property type="entry name" value="PP-binding"/>
    <property type="match status" value="1"/>
</dbReference>
<dbReference type="Proteomes" id="UP000441754">
    <property type="component" value="Unassembled WGS sequence"/>
</dbReference>
<proteinExistence type="predicted"/>
<dbReference type="PROSITE" id="PS50075">
    <property type="entry name" value="CARRIER"/>
    <property type="match status" value="1"/>
</dbReference>
<dbReference type="Gene3D" id="1.10.1200.10">
    <property type="entry name" value="ACP-like"/>
    <property type="match status" value="1"/>
</dbReference>